<evidence type="ECO:0000313" key="3">
    <source>
        <dbReference type="Proteomes" id="UP000813461"/>
    </source>
</evidence>
<dbReference type="Pfam" id="PF26639">
    <property type="entry name" value="Het-6_barrel"/>
    <property type="match status" value="1"/>
</dbReference>
<accession>A0A8K0RAH1</accession>
<reference evidence="2" key="1">
    <citation type="journal article" date="2021" name="Nat. Commun.">
        <title>Genetic determinants of endophytism in the Arabidopsis root mycobiome.</title>
        <authorList>
            <person name="Mesny F."/>
            <person name="Miyauchi S."/>
            <person name="Thiergart T."/>
            <person name="Pickel B."/>
            <person name="Atanasova L."/>
            <person name="Karlsson M."/>
            <person name="Huettel B."/>
            <person name="Barry K.W."/>
            <person name="Haridas S."/>
            <person name="Chen C."/>
            <person name="Bauer D."/>
            <person name="Andreopoulos W."/>
            <person name="Pangilinan J."/>
            <person name="LaButti K."/>
            <person name="Riley R."/>
            <person name="Lipzen A."/>
            <person name="Clum A."/>
            <person name="Drula E."/>
            <person name="Henrissat B."/>
            <person name="Kohler A."/>
            <person name="Grigoriev I.V."/>
            <person name="Martin F.M."/>
            <person name="Hacquard S."/>
        </authorList>
    </citation>
    <scope>NUCLEOTIDE SEQUENCE</scope>
    <source>
        <strain evidence="2">MPI-SDFR-AT-0120</strain>
    </source>
</reference>
<dbReference type="PANTHER" id="PTHR24148">
    <property type="entry name" value="ANKYRIN REPEAT DOMAIN-CONTAINING PROTEIN 39 HOMOLOG-RELATED"/>
    <property type="match status" value="1"/>
</dbReference>
<dbReference type="EMBL" id="JAGMVJ010000005">
    <property type="protein sequence ID" value="KAH7090310.1"/>
    <property type="molecule type" value="Genomic_DNA"/>
</dbReference>
<organism evidence="2 3">
    <name type="scientific">Paraphoma chrysanthemicola</name>
    <dbReference type="NCBI Taxonomy" id="798071"/>
    <lineage>
        <taxon>Eukaryota</taxon>
        <taxon>Fungi</taxon>
        <taxon>Dikarya</taxon>
        <taxon>Ascomycota</taxon>
        <taxon>Pezizomycotina</taxon>
        <taxon>Dothideomycetes</taxon>
        <taxon>Pleosporomycetidae</taxon>
        <taxon>Pleosporales</taxon>
        <taxon>Pleosporineae</taxon>
        <taxon>Phaeosphaeriaceae</taxon>
        <taxon>Paraphoma</taxon>
    </lineage>
</organism>
<dbReference type="AlphaFoldDB" id="A0A8K0RAH1"/>
<gene>
    <name evidence="2" type="ORF">FB567DRAFT_519552</name>
</gene>
<keyword evidence="3" id="KW-1185">Reference proteome</keyword>
<sequence length="605" mass="68793">MSEQDAKAYKHSALRERSSSRLLTLLPGTPGSTLRCQIDEFTESSNTSYEALSYAWGDPELSQYIEVCESADVEPAKRFLKITSNLHQALQRLRTQESRRLWVDALCINQDDLQEKGHQVARMGQTYRNADQVIVWLGEDDAYPRTRALLMQDGKNRWPLTVPEADLGELVTIPWFFRVWAVQEYVLPKHVSYQLGSLSIPAQHVEVVIARTGAYLDGEKNLYDQWKSIILLFQYRMLAQERKSNTANPRMNLVRTFLDLTRQRLCKDSRDRIYGILGIFDNTSMIPDYSLPQQQVYQEFVSKHLEAGDFAILHECCIGVANADEQSYVPFFGQSRSRTKYIPFVDPSGATYSAGLHRPPRVTLAPSGSISVQGSSIDVVQRKLDFSEDCQIELDSTGLVVHNTSETAQIPLQGTWGAIYQTIMGHYITDPIEKVRWRKDYEEKRLSPEFMKVPYSNSSLFDVIIRAIRTDLNADYDFVSSKGQIRTDAHLHRARRNLLAERSLFWTDQGFIGLGSRYLQPGDELAIFDGDTTPFLLRQSDSSGDTGKAYKIVSDCYVTGWMYGPFPDRTVAKDLSRRESLVRKLKGTGIQQITPVAVAQTFVIN</sequence>
<dbReference type="InterPro" id="IPR010730">
    <property type="entry name" value="HET"/>
</dbReference>
<evidence type="ECO:0000259" key="1">
    <source>
        <dbReference type="Pfam" id="PF06985"/>
    </source>
</evidence>
<proteinExistence type="predicted"/>
<dbReference type="PANTHER" id="PTHR24148:SF64">
    <property type="entry name" value="HETEROKARYON INCOMPATIBILITY DOMAIN-CONTAINING PROTEIN"/>
    <property type="match status" value="1"/>
</dbReference>
<protein>
    <submittedName>
        <fullName evidence="2">Heterokaryon incompatibility protein-domain-containing protein</fullName>
    </submittedName>
</protein>
<dbReference type="OrthoDB" id="3553147at2759"/>
<dbReference type="Proteomes" id="UP000813461">
    <property type="component" value="Unassembled WGS sequence"/>
</dbReference>
<dbReference type="InterPro" id="IPR052895">
    <property type="entry name" value="HetReg/Transcr_Mod"/>
</dbReference>
<dbReference type="Pfam" id="PF06985">
    <property type="entry name" value="HET"/>
    <property type="match status" value="1"/>
</dbReference>
<comment type="caution">
    <text evidence="2">The sequence shown here is derived from an EMBL/GenBank/DDBJ whole genome shotgun (WGS) entry which is preliminary data.</text>
</comment>
<evidence type="ECO:0000313" key="2">
    <source>
        <dbReference type="EMBL" id="KAH7090310.1"/>
    </source>
</evidence>
<feature type="domain" description="Heterokaryon incompatibility" evidence="1">
    <location>
        <begin position="49"/>
        <end position="184"/>
    </location>
</feature>
<name>A0A8K0RAH1_9PLEO</name>